<evidence type="ECO:0000313" key="1">
    <source>
        <dbReference type="EMBL" id="MQM73287.1"/>
    </source>
</evidence>
<sequence>MRKMVMMGRSECGKTTLKQALKGKKLQYEKTQAVNYFDIIIDTPGEYAQCTDLARALALYAYEADYVALLMAADEPYSLYPPSCAGVSSRPVIGIITQIDKPNADIDRAQYWLRLAGANPIFPVSSYQGTGLWDLLTFLKDPDDHFPFTKEELETPREVLTTKYEAVEIGTQIEDMGHTDFLDINDNLIVSANKAGSLKNNVNNMHNQAR</sequence>
<reference evidence="1" key="1">
    <citation type="journal article" date="2020" name="Appl. Environ. Microbiol.">
        <title>Medium-Chain Fatty Acid Synthesis by 'Candidatus Weimeria bifida' gen. nov., sp. nov., and 'Candidatus Pseudoramibacter fermentans' sp. nov.</title>
        <authorList>
            <person name="Scarborough M.J."/>
            <person name="Myers K.S."/>
            <person name="Donohue T.J."/>
            <person name="Noguera D.R."/>
        </authorList>
    </citation>
    <scope>NUCLEOTIDE SEQUENCE</scope>
    <source>
        <strain evidence="1">EUB1.1</strain>
    </source>
</reference>
<dbReference type="CDD" id="cd00882">
    <property type="entry name" value="Ras_like_GTPase"/>
    <property type="match status" value="1"/>
</dbReference>
<protein>
    <submittedName>
        <fullName evidence="1">Ethanolamine utilization protein EutP</fullName>
    </submittedName>
</protein>
<dbReference type="PANTHER" id="PTHR40453">
    <property type="entry name" value="PROTEIN YOEF"/>
    <property type="match status" value="1"/>
</dbReference>
<dbReference type="InterPro" id="IPR012381">
    <property type="entry name" value="EutP_PduV"/>
</dbReference>
<dbReference type="GO" id="GO:0005524">
    <property type="term" value="F:ATP binding"/>
    <property type="evidence" value="ECO:0007669"/>
    <property type="project" value="InterPro"/>
</dbReference>
<dbReference type="GO" id="GO:0006576">
    <property type="term" value="P:biogenic amine metabolic process"/>
    <property type="evidence" value="ECO:0007669"/>
    <property type="project" value="InterPro"/>
</dbReference>
<dbReference type="Gene3D" id="3.40.50.300">
    <property type="entry name" value="P-loop containing nucleotide triphosphate hydrolases"/>
    <property type="match status" value="1"/>
</dbReference>
<dbReference type="SUPFAM" id="SSF52540">
    <property type="entry name" value="P-loop containing nucleoside triphosphate hydrolases"/>
    <property type="match status" value="1"/>
</dbReference>
<dbReference type="EMBL" id="VOGB01000005">
    <property type="protein sequence ID" value="MQM73287.1"/>
    <property type="molecule type" value="Genomic_DNA"/>
</dbReference>
<comment type="caution">
    <text evidence="1">The sequence shown here is derived from an EMBL/GenBank/DDBJ whole genome shotgun (WGS) entry which is preliminary data.</text>
</comment>
<keyword evidence="2" id="KW-1185">Reference proteome</keyword>
<dbReference type="Pfam" id="PF10662">
    <property type="entry name" value="PduV-EutP"/>
    <property type="match status" value="1"/>
</dbReference>
<accession>A0A6L5GSR9</accession>
<name>A0A6L5GSR9_9FIRM</name>
<dbReference type="Proteomes" id="UP000473648">
    <property type="component" value="Unassembled WGS sequence"/>
</dbReference>
<dbReference type="PANTHER" id="PTHR40453:SF1">
    <property type="entry name" value="PROTEIN YOEF"/>
    <property type="match status" value="1"/>
</dbReference>
<dbReference type="AlphaFoldDB" id="A0A6L5GSR9"/>
<evidence type="ECO:0000313" key="2">
    <source>
        <dbReference type="Proteomes" id="UP000473648"/>
    </source>
</evidence>
<gene>
    <name evidence="1" type="ORF">FRC53_07755</name>
</gene>
<dbReference type="InterPro" id="IPR027417">
    <property type="entry name" value="P-loop_NTPase"/>
</dbReference>
<organism evidence="1 2">
    <name type="scientific">Candidatus Pseudoramibacter fermentans</name>
    <dbReference type="NCBI Taxonomy" id="2594427"/>
    <lineage>
        <taxon>Bacteria</taxon>
        <taxon>Bacillati</taxon>
        <taxon>Bacillota</taxon>
        <taxon>Clostridia</taxon>
        <taxon>Eubacteriales</taxon>
        <taxon>Eubacteriaceae</taxon>
        <taxon>Pseudoramibacter</taxon>
    </lineage>
</organism>
<proteinExistence type="predicted"/>